<dbReference type="EMBL" id="FUYC01000016">
    <property type="protein sequence ID" value="SKA92658.1"/>
    <property type="molecule type" value="Genomic_DNA"/>
</dbReference>
<gene>
    <name evidence="1" type="ORF">SAMN02745704_02437</name>
</gene>
<accession>A0A1T4XU26</accession>
<keyword evidence="2" id="KW-1185">Reference proteome</keyword>
<dbReference type="RefSeq" id="WP_078717982.1">
    <property type="nucleotide sequence ID" value="NZ_FUYC01000016.1"/>
</dbReference>
<dbReference type="AlphaFoldDB" id="A0A1T4XU26"/>
<sequence>MPTAWCCRHLPALPFWGRSIPGLILFLLLWCAPGNAAPLDAPTSLPELRTYARLRASVLAAEEFTRALDAVIAVHGPQDLRKFTPREAAQRLLNGGWIDPGLPFSFDETPLELTSTQRFVSALDPTLTSADLPLLELPAELVGPALEDDSTAVRWFILQSLARHPGQGEQARNLLKALAREPESALVRAYAAALSRVPLARRLPALLREEDYSETWRALLALTNVDARCLGLLLCAPAPGGCPTPSRTGEPDAATLILAQLERNYPVPTVEMVVRAQPLPVLDRLCHGLRHAWAEPQDRLVALLARFPEHGPALEALAHALLNRNHPAYSASHRMLIQVWEQRTGITFQGSAEPFLQWYHAHKPMPKLP</sequence>
<dbReference type="Proteomes" id="UP000190027">
    <property type="component" value="Unassembled WGS sequence"/>
</dbReference>
<reference evidence="1 2" key="1">
    <citation type="submission" date="2017-02" db="EMBL/GenBank/DDBJ databases">
        <authorList>
            <person name="Peterson S.W."/>
        </authorList>
    </citation>
    <scope>NUCLEOTIDE SEQUENCE [LARGE SCALE GENOMIC DNA]</scope>
    <source>
        <strain evidence="1 2">DSM 16080</strain>
    </source>
</reference>
<protein>
    <submittedName>
        <fullName evidence="1">Uncharacterized protein</fullName>
    </submittedName>
</protein>
<proteinExistence type="predicted"/>
<dbReference type="OrthoDB" id="9831687at2"/>
<dbReference type="STRING" id="1121449.SAMN02745704_02437"/>
<evidence type="ECO:0000313" key="1">
    <source>
        <dbReference type="EMBL" id="SKA92658.1"/>
    </source>
</evidence>
<evidence type="ECO:0000313" key="2">
    <source>
        <dbReference type="Proteomes" id="UP000190027"/>
    </source>
</evidence>
<name>A0A1T4XU26_9BACT</name>
<organism evidence="1 2">
    <name type="scientific">Paucidesulfovibrio gracilis DSM 16080</name>
    <dbReference type="NCBI Taxonomy" id="1121449"/>
    <lineage>
        <taxon>Bacteria</taxon>
        <taxon>Pseudomonadati</taxon>
        <taxon>Thermodesulfobacteriota</taxon>
        <taxon>Desulfovibrionia</taxon>
        <taxon>Desulfovibrionales</taxon>
        <taxon>Desulfovibrionaceae</taxon>
        <taxon>Paucidesulfovibrio</taxon>
    </lineage>
</organism>